<reference evidence="1 2" key="1">
    <citation type="submission" date="2017-03" db="EMBL/GenBank/DDBJ databases">
        <title>Genome analysis of strain PAMC 26510.</title>
        <authorList>
            <person name="Oh H.-M."/>
            <person name="Yang J.-A."/>
        </authorList>
    </citation>
    <scope>NUCLEOTIDE SEQUENCE [LARGE SCALE GENOMIC DNA]</scope>
    <source>
        <strain evidence="1 2">PAMC 26510</strain>
    </source>
</reference>
<comment type="caution">
    <text evidence="1">The sequence shown here is derived from an EMBL/GenBank/DDBJ whole genome shotgun (WGS) entry which is preliminary data.</text>
</comment>
<protein>
    <submittedName>
        <fullName evidence="1">Uncharacterized protein</fullName>
    </submittedName>
</protein>
<dbReference type="EMBL" id="NBTY01000105">
    <property type="protein sequence ID" value="OTP72803.1"/>
    <property type="molecule type" value="Genomic_DNA"/>
</dbReference>
<dbReference type="AlphaFoldDB" id="A0A242MNH3"/>
<proteinExistence type="predicted"/>
<organism evidence="1 2">
    <name type="scientific">Caballeronia sordidicola</name>
    <name type="common">Burkholderia sordidicola</name>
    <dbReference type="NCBI Taxonomy" id="196367"/>
    <lineage>
        <taxon>Bacteria</taxon>
        <taxon>Pseudomonadati</taxon>
        <taxon>Pseudomonadota</taxon>
        <taxon>Betaproteobacteria</taxon>
        <taxon>Burkholderiales</taxon>
        <taxon>Burkholderiaceae</taxon>
        <taxon>Caballeronia</taxon>
    </lineage>
</organism>
<gene>
    <name evidence="1" type="ORF">PAMC26510_20810</name>
</gene>
<accession>A0A242MNH3</accession>
<sequence>MLIGGSSDQNNAASITQFHRYFLRNFDAEPPREPWRLFGLS</sequence>
<name>A0A242MNH3_CABSO</name>
<dbReference type="Proteomes" id="UP000194546">
    <property type="component" value="Unassembled WGS sequence"/>
</dbReference>
<evidence type="ECO:0000313" key="1">
    <source>
        <dbReference type="EMBL" id="OTP72803.1"/>
    </source>
</evidence>
<evidence type="ECO:0000313" key="2">
    <source>
        <dbReference type="Proteomes" id="UP000194546"/>
    </source>
</evidence>